<dbReference type="SUPFAM" id="SSF55486">
    <property type="entry name" value="Metalloproteases ('zincins'), catalytic domain"/>
    <property type="match status" value="1"/>
</dbReference>
<dbReference type="GO" id="GO:0006508">
    <property type="term" value="P:proteolysis"/>
    <property type="evidence" value="ECO:0007669"/>
    <property type="project" value="InterPro"/>
</dbReference>
<dbReference type="WBParaSite" id="Pan_g6719.t1">
    <property type="protein sequence ID" value="Pan_g6719.t1"/>
    <property type="gene ID" value="Pan_g6719"/>
</dbReference>
<dbReference type="InterPro" id="IPR018497">
    <property type="entry name" value="Peptidase_M13_C"/>
</dbReference>
<protein>
    <submittedName>
        <fullName evidence="3">Peptidase_M13 domain-containing protein</fullName>
    </submittedName>
</protein>
<evidence type="ECO:0000313" key="2">
    <source>
        <dbReference type="Proteomes" id="UP000492821"/>
    </source>
</evidence>
<dbReference type="Pfam" id="PF01431">
    <property type="entry name" value="Peptidase_M13"/>
    <property type="match status" value="1"/>
</dbReference>
<proteinExistence type="predicted"/>
<reference evidence="2" key="1">
    <citation type="journal article" date="2013" name="Genetics">
        <title>The draft genome and transcriptome of Panagrellus redivivus are shaped by the harsh demands of a free-living lifestyle.</title>
        <authorList>
            <person name="Srinivasan J."/>
            <person name="Dillman A.R."/>
            <person name="Macchietto M.G."/>
            <person name="Heikkinen L."/>
            <person name="Lakso M."/>
            <person name="Fracchia K.M."/>
            <person name="Antoshechkin I."/>
            <person name="Mortazavi A."/>
            <person name="Wong G."/>
            <person name="Sternberg P.W."/>
        </authorList>
    </citation>
    <scope>NUCLEOTIDE SEQUENCE [LARGE SCALE GENOMIC DNA]</scope>
    <source>
        <strain evidence="2">MT8872</strain>
    </source>
</reference>
<dbReference type="PROSITE" id="PS51885">
    <property type="entry name" value="NEPRILYSIN"/>
    <property type="match status" value="1"/>
</dbReference>
<dbReference type="Gene3D" id="3.40.390.10">
    <property type="entry name" value="Collagenase (Catalytic Domain)"/>
    <property type="match status" value="1"/>
</dbReference>
<sequence length="94" mass="10963">MLAWWLGCFDWEEVDIFQVGTLSANNGKLMIKRMIKRSKAWCTNSKKEEADPNDPHPYALTRVKMTSTNIEEFSEAFKCPKKSTMNPDERCSIW</sequence>
<feature type="domain" description="Peptidase M13 C-terminal" evidence="1">
    <location>
        <begin position="38"/>
        <end position="93"/>
    </location>
</feature>
<reference evidence="3" key="2">
    <citation type="submission" date="2020-10" db="UniProtKB">
        <authorList>
            <consortium name="WormBaseParasite"/>
        </authorList>
    </citation>
    <scope>IDENTIFICATION</scope>
</reference>
<keyword evidence="2" id="KW-1185">Reference proteome</keyword>
<dbReference type="GO" id="GO:0004222">
    <property type="term" value="F:metalloendopeptidase activity"/>
    <property type="evidence" value="ECO:0007669"/>
    <property type="project" value="InterPro"/>
</dbReference>
<organism evidence="2 3">
    <name type="scientific">Panagrellus redivivus</name>
    <name type="common">Microworm</name>
    <dbReference type="NCBI Taxonomy" id="6233"/>
    <lineage>
        <taxon>Eukaryota</taxon>
        <taxon>Metazoa</taxon>
        <taxon>Ecdysozoa</taxon>
        <taxon>Nematoda</taxon>
        <taxon>Chromadorea</taxon>
        <taxon>Rhabditida</taxon>
        <taxon>Tylenchina</taxon>
        <taxon>Panagrolaimomorpha</taxon>
        <taxon>Panagrolaimoidea</taxon>
        <taxon>Panagrolaimidae</taxon>
        <taxon>Panagrellus</taxon>
    </lineage>
</organism>
<dbReference type="Proteomes" id="UP000492821">
    <property type="component" value="Unassembled WGS sequence"/>
</dbReference>
<name>A0A7E4W3V8_PANRE</name>
<dbReference type="InterPro" id="IPR024079">
    <property type="entry name" value="MetalloPept_cat_dom_sf"/>
</dbReference>
<dbReference type="InterPro" id="IPR000718">
    <property type="entry name" value="Peptidase_M13"/>
</dbReference>
<evidence type="ECO:0000313" key="3">
    <source>
        <dbReference type="WBParaSite" id="Pan_g6719.t1"/>
    </source>
</evidence>
<dbReference type="AlphaFoldDB" id="A0A7E4W3V8"/>
<evidence type="ECO:0000259" key="1">
    <source>
        <dbReference type="Pfam" id="PF01431"/>
    </source>
</evidence>
<accession>A0A7E4W3V8</accession>